<dbReference type="InterPro" id="IPR050473">
    <property type="entry name" value="A2M/Complement_sys"/>
</dbReference>
<reference evidence="14" key="1">
    <citation type="submission" date="2024-06" db="UniProtKB">
        <authorList>
            <consortium name="RefSeq"/>
        </authorList>
    </citation>
    <scope>NUCLEOTIDE SEQUENCE [LARGE SCALE GENOMIC DNA]</scope>
</reference>
<dbReference type="Pfam" id="PF07678">
    <property type="entry name" value="TED_complement"/>
    <property type="match status" value="2"/>
</dbReference>
<dbReference type="PANTHER" id="PTHR11412:SF116">
    <property type="entry name" value="PREGNANCY ZONE PROTEIN"/>
    <property type="match status" value="1"/>
</dbReference>
<dbReference type="FunCoup" id="A0A6J3S9Q8">
    <property type="interactions" value="25"/>
</dbReference>
<dbReference type="InterPro" id="IPR008930">
    <property type="entry name" value="Terpenoid_cyclase/PrenylTrfase"/>
</dbReference>
<dbReference type="InterPro" id="IPR013783">
    <property type="entry name" value="Ig-like_fold"/>
</dbReference>
<dbReference type="FunFam" id="2.60.40.1930:FF:000001">
    <property type="entry name" value="CD109 isoform 3"/>
    <property type="match status" value="1"/>
</dbReference>
<dbReference type="Pfam" id="PF17791">
    <property type="entry name" value="MG3"/>
    <property type="match status" value="1"/>
</dbReference>
<sequence>MRGCQLPNPVLILLSLLLPRDASATSKPQYLVLVPSQLYAGVTEKACVVLNHLNETVELTVTLEYEMQSRNLLTDLGAKHSFYCSSFMVTFITVQVKGPTEHFIKRKWIHITKAESLVFVQTDKPIYKPGQTGIKNQMSKSNLKGWKCGSLLTYGNPCTLLSFPVVYIENPKKNRIFQWHSVNLHWGLKQLSFPLSVEPTLGPYKVILQKESGKKIEHSFEVNEYVLPKFEVQVKMPKTIGFLDDEFVVSVCSLYTYGKPVRGLVTINVCRRYSRYSSTCHGKHSQSICEEFSQQVYGNHSPQDRLELTGHGSCKITNTLSKLKFTKVDSHYRRGLPFFGQVLLVDEKDQPIPNKTVVVDVDVLAYHASFTTNEHGLVNISIDTSNFTSSFISVLVTYKQNKLCFDNWWLEEFHTPAQHTVKHIFSPSKSYVHLEPVAGTIACGQTQEIRAHYILNGQILNDEKELTFYYLIKARGSIAQSGAHVLSIKQGEMKGVFSFSFQVESDIAPTAQLLIYTILPNGEVIADTEKLEIENCFPNKVNLNFSSARGLPASDINLKVTAAAYSLCALRAVDQSVLLMKPEAEVSPQSVYDLLPVKSVLSVRYGGPMNEDGEECINAEDITHNGIIYTPKQVLSDDDVYRLNIFTNSKIHKPHFCQLLQPYPGASMIYAGGQLGPMGPEVSALARGNAGIAYPMVGRENPPAVEVKETVRKYFPETWIWDLVALDISGRSELAVKVPDTITEWKAGALCLSGTAGLGLSPTISLTTFQPFFLELTLPYSVVRGEAFTLKATAFSYVSHCIRLLPPVTDLFPVFFLKFVGGNGGQVSVQLEVSPAFLAIPVEKNEESHCVCGNKQKTVSWAVTPKSLGKVNFTATAEALQSQELCDNEVPHVPAPGQKDTVVKSLFVEPEGIEKEETFNTLLCASETGEPEKLSLKLPSNVVEGSARATHSVLGDVLGSAMQNLQNLLQMPYGCGEQNMVLFAPNIYVLNYLNETGLLTEKIKSTAISHLISGERLPQKEKHCYQRQLNYKHRDGSYSTFGDHHSRSQGNTWLTAFVFKSFAQAQSYIFVEDSHIMNSLTWLSQKQKENGCFQRSGSLLNNAIKGGVDDEVTLSAYITIALLEKPLPVTDPVVRGALFCLERAWESTSEAQGSLVYTKALLAYAFALAGNQAKRSELLESLDKEAVKEGKSCYCKSDFQKSPVIKGRGPIKFTHIILIDCILFYLKEDSIHWQRPGKPQEVNALYYQPRAPSVEVEMTAYTLLAYLTAQPAPSSEDLSVATRIVKWITKQQNPSGGFSSTQVCEETLGRKINILIPMEKAATVTIKSSETFSEEFQVDEGNRLLLQEVALPEVPGEYSMAVSGSGCVYLQTSLRYNILPKKEGKSPFTLKVDTLPKNCDGVNAHSKVQILINISYTGERPSSNMVIVDVKMVSGFIPVKASVKKALRLLGMCSALNYLPTMYKKKKGDYIIFFLSLQLTHQSLSFSFSVEQNIPIKNLKPATVKAYDYYETAPELTTQEALDVSEAPAILVLQGVMPVTLEQQGTHDPGGKSGDNEGTRQHL</sequence>
<evidence type="ECO:0000259" key="13">
    <source>
        <dbReference type="SMART" id="SM01361"/>
    </source>
</evidence>
<dbReference type="InterPro" id="IPR019742">
    <property type="entry name" value="MacrogloblnA2_CS"/>
</dbReference>
<dbReference type="InterPro" id="IPR014756">
    <property type="entry name" value="Ig_E-set"/>
</dbReference>
<dbReference type="SMART" id="SM01360">
    <property type="entry name" value="A2M"/>
    <property type="match status" value="1"/>
</dbReference>
<dbReference type="GO" id="GO:0002020">
    <property type="term" value="F:protease binding"/>
    <property type="evidence" value="ECO:0007669"/>
    <property type="project" value="TreeGrafter"/>
</dbReference>
<comment type="subcellular location">
    <subcellularLocation>
        <location evidence="1">Secreted</location>
    </subcellularLocation>
</comment>
<feature type="domain" description="Alpha-2-macroglobulin bait region" evidence="11">
    <location>
        <begin position="432"/>
        <end position="580"/>
    </location>
</feature>
<dbReference type="GO" id="GO:0005615">
    <property type="term" value="C:extracellular space"/>
    <property type="evidence" value="ECO:0007669"/>
    <property type="project" value="InterPro"/>
</dbReference>
<dbReference type="Pfam" id="PF01835">
    <property type="entry name" value="MG2"/>
    <property type="match status" value="1"/>
</dbReference>
<dbReference type="Gene3D" id="2.60.40.1930">
    <property type="match status" value="2"/>
</dbReference>
<dbReference type="InParanoid" id="A0A6J3S9Q8"/>
<accession>A0A6J3S9Q8</accession>
<keyword evidence="7" id="KW-1015">Disulfide bond</keyword>
<evidence type="ECO:0000256" key="6">
    <source>
        <dbReference type="ARBA" id="ARBA00022900"/>
    </source>
</evidence>
<evidence type="ECO:0000313" key="15">
    <source>
        <dbReference type="RefSeq" id="XP_033723211.1"/>
    </source>
</evidence>
<dbReference type="Gene3D" id="2.60.120.1540">
    <property type="match status" value="1"/>
</dbReference>
<dbReference type="OrthoDB" id="9998011at2759"/>
<dbReference type="Proteomes" id="UP000245320">
    <property type="component" value="Chromosome 11"/>
</dbReference>
<evidence type="ECO:0000256" key="1">
    <source>
        <dbReference type="ARBA" id="ARBA00004613"/>
    </source>
</evidence>
<evidence type="ECO:0000259" key="11">
    <source>
        <dbReference type="SMART" id="SM01359"/>
    </source>
</evidence>
<dbReference type="Gene3D" id="2.60.40.10">
    <property type="entry name" value="Immunoglobulins"/>
    <property type="match status" value="3"/>
</dbReference>
<keyword evidence="3" id="KW-0964">Secreted</keyword>
<feature type="signal peptide" evidence="10">
    <location>
        <begin position="1"/>
        <end position="24"/>
    </location>
</feature>
<dbReference type="FunFam" id="2.60.40.1930:FF:000002">
    <property type="entry name" value="PZP, alpha-2-macroglobulin like"/>
    <property type="match status" value="1"/>
</dbReference>
<evidence type="ECO:0000256" key="5">
    <source>
        <dbReference type="ARBA" id="ARBA00022729"/>
    </source>
</evidence>
<evidence type="ECO:0000259" key="12">
    <source>
        <dbReference type="SMART" id="SM01360"/>
    </source>
</evidence>
<dbReference type="Gene3D" id="2.60.40.690">
    <property type="entry name" value="Alpha-macroglobulin, receptor-binding domain"/>
    <property type="match status" value="1"/>
</dbReference>
<feature type="domain" description="Alpha-macroglobulin receptor-binding" evidence="13">
    <location>
        <begin position="1423"/>
        <end position="1520"/>
    </location>
</feature>
<feature type="region of interest" description="Disordered" evidence="9">
    <location>
        <begin position="1542"/>
        <end position="1563"/>
    </location>
</feature>
<reference evidence="15" key="2">
    <citation type="submission" date="2025-08" db="UniProtKB">
        <authorList>
            <consortium name="RefSeq"/>
        </authorList>
    </citation>
    <scope>IDENTIFICATION</scope>
    <source>
        <tissue evidence="15">Spleen</tissue>
    </source>
</reference>
<keyword evidence="5 10" id="KW-0732">Signal</keyword>
<dbReference type="Pfam" id="PF17789">
    <property type="entry name" value="MG4"/>
    <property type="match status" value="1"/>
</dbReference>
<dbReference type="SUPFAM" id="SSF49410">
    <property type="entry name" value="Alpha-macroglobulin receptor domain"/>
    <property type="match status" value="1"/>
</dbReference>
<dbReference type="InterPro" id="IPR041813">
    <property type="entry name" value="A2M_TED"/>
</dbReference>
<evidence type="ECO:0000256" key="10">
    <source>
        <dbReference type="SAM" id="SignalP"/>
    </source>
</evidence>
<dbReference type="RefSeq" id="XP_033723211.1">
    <property type="nucleotide sequence ID" value="XM_033867320.1"/>
</dbReference>
<comment type="similarity">
    <text evidence="2">Belongs to the protease inhibitor I39 (alpha-2-macroglobulin) family.</text>
</comment>
<dbReference type="Gene3D" id="2.20.130.20">
    <property type="match status" value="1"/>
</dbReference>
<dbReference type="Pfam" id="PF07703">
    <property type="entry name" value="A2M_BRD"/>
    <property type="match status" value="1"/>
</dbReference>
<dbReference type="InterPro" id="IPR001599">
    <property type="entry name" value="Macroglobln_a2"/>
</dbReference>
<dbReference type="Gene3D" id="1.50.10.20">
    <property type="match status" value="1"/>
</dbReference>
<evidence type="ECO:0000256" key="2">
    <source>
        <dbReference type="ARBA" id="ARBA00010952"/>
    </source>
</evidence>
<dbReference type="InterPro" id="IPR040839">
    <property type="entry name" value="MG4"/>
</dbReference>
<dbReference type="InterPro" id="IPR041555">
    <property type="entry name" value="MG3"/>
</dbReference>
<dbReference type="InterPro" id="IPR011626">
    <property type="entry name" value="Alpha-macroglobulin_TED"/>
</dbReference>
<dbReference type="PANTHER" id="PTHR11412">
    <property type="entry name" value="MACROGLOBULIN / COMPLEMENT"/>
    <property type="match status" value="1"/>
</dbReference>
<evidence type="ECO:0000256" key="8">
    <source>
        <dbReference type="ARBA" id="ARBA00023180"/>
    </source>
</evidence>
<dbReference type="SUPFAM" id="SSF81296">
    <property type="entry name" value="E set domains"/>
    <property type="match status" value="1"/>
</dbReference>
<dbReference type="SMART" id="SM01359">
    <property type="entry name" value="A2M_N_2"/>
    <property type="match status" value="1"/>
</dbReference>
<dbReference type="Gene3D" id="2.60.40.1940">
    <property type="match status" value="1"/>
</dbReference>
<dbReference type="InterPro" id="IPR036595">
    <property type="entry name" value="A-macroglobulin_rcpt-bd_sf"/>
</dbReference>
<keyword evidence="6" id="KW-0722">Serine protease inhibitor</keyword>
<dbReference type="SUPFAM" id="SSF48239">
    <property type="entry name" value="Terpenoid cyclases/Protein prenyltransferases"/>
    <property type="match status" value="1"/>
</dbReference>
<proteinExistence type="inferred from homology"/>
<dbReference type="CDD" id="cd02897">
    <property type="entry name" value="A2M_2"/>
    <property type="match status" value="1"/>
</dbReference>
<dbReference type="InterPro" id="IPR002890">
    <property type="entry name" value="MG2"/>
</dbReference>
<dbReference type="GO" id="GO:0004867">
    <property type="term" value="F:serine-type endopeptidase inhibitor activity"/>
    <property type="evidence" value="ECO:0007669"/>
    <property type="project" value="UniProtKB-KW"/>
</dbReference>
<dbReference type="InterPro" id="IPR009048">
    <property type="entry name" value="A-macroglobulin_rcpt-bd"/>
</dbReference>
<feature type="domain" description="Alpha-2-macroglobulin" evidence="12">
    <location>
        <begin position="718"/>
        <end position="805"/>
    </location>
</feature>
<evidence type="ECO:0000256" key="3">
    <source>
        <dbReference type="ARBA" id="ARBA00022525"/>
    </source>
</evidence>
<organism evidence="14 15">
    <name type="scientific">Tursiops truncatus</name>
    <name type="common">Atlantic bottle-nosed dolphin</name>
    <name type="synonym">Delphinus truncatus</name>
    <dbReference type="NCBI Taxonomy" id="9739"/>
    <lineage>
        <taxon>Eukaryota</taxon>
        <taxon>Metazoa</taxon>
        <taxon>Chordata</taxon>
        <taxon>Craniata</taxon>
        <taxon>Vertebrata</taxon>
        <taxon>Euteleostomi</taxon>
        <taxon>Mammalia</taxon>
        <taxon>Eutheria</taxon>
        <taxon>Laurasiatheria</taxon>
        <taxon>Artiodactyla</taxon>
        <taxon>Whippomorpha</taxon>
        <taxon>Cetacea</taxon>
        <taxon>Odontoceti</taxon>
        <taxon>Delphinidae</taxon>
        <taxon>Tursiops</taxon>
    </lineage>
</organism>
<keyword evidence="14" id="KW-1185">Reference proteome</keyword>
<name>A0A6J3S9Q8_TURTR</name>
<protein>
    <submittedName>
        <fullName evidence="15">Pregnancy zone protein-like</fullName>
    </submittedName>
</protein>
<keyword evidence="4" id="KW-0646">Protease inhibitor</keyword>
<dbReference type="SMART" id="SM01361">
    <property type="entry name" value="A2M_recep"/>
    <property type="match status" value="1"/>
</dbReference>
<evidence type="ECO:0000256" key="4">
    <source>
        <dbReference type="ARBA" id="ARBA00022690"/>
    </source>
</evidence>
<feature type="chain" id="PRO_5026884183" evidence="10">
    <location>
        <begin position="25"/>
        <end position="1563"/>
    </location>
</feature>
<dbReference type="FunFam" id="2.60.40.10:FF:001815">
    <property type="entry name" value="pregnancy zone protein-like"/>
    <property type="match status" value="1"/>
</dbReference>
<dbReference type="Pfam" id="PF07677">
    <property type="entry name" value="A2M_recep"/>
    <property type="match status" value="1"/>
</dbReference>
<evidence type="ECO:0000256" key="9">
    <source>
        <dbReference type="SAM" id="MobiDB-lite"/>
    </source>
</evidence>
<dbReference type="Pfam" id="PF00207">
    <property type="entry name" value="A2M"/>
    <property type="match status" value="1"/>
</dbReference>
<feature type="compositionally biased region" description="Basic and acidic residues" evidence="9">
    <location>
        <begin position="1554"/>
        <end position="1563"/>
    </location>
</feature>
<keyword evidence="8" id="KW-0325">Glycoprotein</keyword>
<dbReference type="PROSITE" id="PS00477">
    <property type="entry name" value="ALPHA_2_MACROGLOBULIN"/>
    <property type="match status" value="1"/>
</dbReference>
<evidence type="ECO:0000256" key="7">
    <source>
        <dbReference type="ARBA" id="ARBA00023157"/>
    </source>
</evidence>
<dbReference type="SMART" id="SM01419">
    <property type="entry name" value="Thiol-ester_cl"/>
    <property type="match status" value="1"/>
</dbReference>
<dbReference type="InterPro" id="IPR011625">
    <property type="entry name" value="A2M_N_BRD"/>
</dbReference>
<dbReference type="InterPro" id="IPR047565">
    <property type="entry name" value="Alpha-macroglob_thiol-ester_cl"/>
</dbReference>
<evidence type="ECO:0000313" key="14">
    <source>
        <dbReference type="Proteomes" id="UP000245320"/>
    </source>
</evidence>
<gene>
    <name evidence="15" type="primary">LOC101325870</name>
</gene>